<dbReference type="PROSITE" id="PS00018">
    <property type="entry name" value="EF_HAND_1"/>
    <property type="match status" value="3"/>
</dbReference>
<reference evidence="4 5" key="1">
    <citation type="submission" date="2024-01" db="EMBL/GenBank/DDBJ databases">
        <title>The genome of the rayed Mediterranean limpet Patella caerulea (Linnaeus, 1758).</title>
        <authorList>
            <person name="Anh-Thu Weber A."/>
            <person name="Halstead-Nussloch G."/>
        </authorList>
    </citation>
    <scope>NUCLEOTIDE SEQUENCE [LARGE SCALE GENOMIC DNA]</scope>
    <source>
        <strain evidence="4">AATW-2023a</strain>
        <tissue evidence="4">Whole specimen</tissue>
    </source>
</reference>
<evidence type="ECO:0000256" key="1">
    <source>
        <dbReference type="ARBA" id="ARBA00022837"/>
    </source>
</evidence>
<feature type="chain" id="PRO_5042902992" description="EF-hand domain-containing protein" evidence="2">
    <location>
        <begin position="19"/>
        <end position="246"/>
    </location>
</feature>
<dbReference type="InterPro" id="IPR011992">
    <property type="entry name" value="EF-hand-dom_pair"/>
</dbReference>
<gene>
    <name evidence="4" type="ORF">SNE40_003758</name>
</gene>
<dbReference type="SUPFAM" id="SSF47473">
    <property type="entry name" value="EF-hand"/>
    <property type="match status" value="2"/>
</dbReference>
<dbReference type="GO" id="GO:0005509">
    <property type="term" value="F:calcium ion binding"/>
    <property type="evidence" value="ECO:0007669"/>
    <property type="project" value="InterPro"/>
</dbReference>
<evidence type="ECO:0000259" key="3">
    <source>
        <dbReference type="PROSITE" id="PS50222"/>
    </source>
</evidence>
<keyword evidence="1" id="KW-0106">Calcium</keyword>
<accession>A0AAN8Q8Z6</accession>
<evidence type="ECO:0000256" key="2">
    <source>
        <dbReference type="SAM" id="SignalP"/>
    </source>
</evidence>
<feature type="domain" description="EF-hand" evidence="3">
    <location>
        <begin position="163"/>
        <end position="198"/>
    </location>
</feature>
<evidence type="ECO:0000313" key="5">
    <source>
        <dbReference type="Proteomes" id="UP001347796"/>
    </source>
</evidence>
<dbReference type="PROSITE" id="PS50222">
    <property type="entry name" value="EF_HAND_2"/>
    <property type="match status" value="3"/>
</dbReference>
<feature type="domain" description="EF-hand" evidence="3">
    <location>
        <begin position="210"/>
        <end position="245"/>
    </location>
</feature>
<dbReference type="Gene3D" id="1.10.238.10">
    <property type="entry name" value="EF-hand"/>
    <property type="match status" value="1"/>
</dbReference>
<dbReference type="InterPro" id="IPR002048">
    <property type="entry name" value="EF_hand_dom"/>
</dbReference>
<sequence length="246" mass="27973">MKGYIIILILFILTDTAATATTSPKLASISTFMDCTLEFDLGDLDDDGMQEWSEIRDHFVRTDINGDLELSQREMSSDPTGGKLSSSYLKLLDVNEDGKITWADFERLFLELGRRYGNDISLEEKLEMSLSQTESEENGITVKSFVRARSNYLVTDIDDNFKVSEQEFRSIFRMADYDRNGNLTTIEFNGFSPIRNVDVTAYCQNANVGCPVEKFLAMFNDADTDNDKFLTMREYLTKFGKLTTST</sequence>
<keyword evidence="2" id="KW-0732">Signal</keyword>
<dbReference type="Proteomes" id="UP001347796">
    <property type="component" value="Unassembled WGS sequence"/>
</dbReference>
<protein>
    <recommendedName>
        <fullName evidence="3">EF-hand domain-containing protein</fullName>
    </recommendedName>
</protein>
<comment type="caution">
    <text evidence="4">The sequence shown here is derived from an EMBL/GenBank/DDBJ whole genome shotgun (WGS) entry which is preliminary data.</text>
</comment>
<dbReference type="SMART" id="SM00054">
    <property type="entry name" value="EFh"/>
    <property type="match status" value="2"/>
</dbReference>
<name>A0AAN8Q8Z6_PATCE</name>
<keyword evidence="5" id="KW-1185">Reference proteome</keyword>
<evidence type="ECO:0000313" key="4">
    <source>
        <dbReference type="EMBL" id="KAK6192257.1"/>
    </source>
</evidence>
<feature type="domain" description="EF-hand" evidence="3">
    <location>
        <begin position="90"/>
        <end position="115"/>
    </location>
</feature>
<dbReference type="EMBL" id="JAZGQO010000002">
    <property type="protein sequence ID" value="KAK6192257.1"/>
    <property type="molecule type" value="Genomic_DNA"/>
</dbReference>
<dbReference type="AlphaFoldDB" id="A0AAN8Q8Z6"/>
<dbReference type="InterPro" id="IPR018247">
    <property type="entry name" value="EF_Hand_1_Ca_BS"/>
</dbReference>
<proteinExistence type="predicted"/>
<feature type="signal peptide" evidence="2">
    <location>
        <begin position="1"/>
        <end position="18"/>
    </location>
</feature>
<organism evidence="4 5">
    <name type="scientific">Patella caerulea</name>
    <name type="common">Rayed Mediterranean limpet</name>
    <dbReference type="NCBI Taxonomy" id="87958"/>
    <lineage>
        <taxon>Eukaryota</taxon>
        <taxon>Metazoa</taxon>
        <taxon>Spiralia</taxon>
        <taxon>Lophotrochozoa</taxon>
        <taxon>Mollusca</taxon>
        <taxon>Gastropoda</taxon>
        <taxon>Patellogastropoda</taxon>
        <taxon>Patelloidea</taxon>
        <taxon>Patellidae</taxon>
        <taxon>Patella</taxon>
    </lineage>
</organism>